<evidence type="ECO:0000313" key="6">
    <source>
        <dbReference type="EMBL" id="VDI02392.1"/>
    </source>
</evidence>
<dbReference type="InterPro" id="IPR001190">
    <property type="entry name" value="SRCR"/>
</dbReference>
<keyword evidence="2" id="KW-1015">Disulfide bond</keyword>
<sequence>DLRLVGGNNPEEGRLEIYHNSQWGTVCDDHFNTSDAVVACRQLGKRISTSTFYTAGGGTDPIWLDDMGCDVDGIWGSWNIWSVCNATCGGGMKKRTRNCNNPCPSDGGSTCLGIADETLLFAESNCPVNGDWSDWLVWSVCSSSCGSGIRKRTRLCDNPTPSYDGRLCNGNTLDLDSCNTHECPVDGDWSGWSFWNTCSATCNGGIQDRNRKCDDPQPSNGGISCKGTPIESRPCLILDCEIVGQWGTWQEWEVCNTTCGNGTQQRLRKCDSPSPYFNGSECMGLDIDIQPCYQGICLDIQIQPKEDIPNLVSPVILGIVAAVCIVVTAVITCIALFVFRKFRPEERMINGSNTENLLELRVTSQQNDYDCDEPNDLYDTCNDESIVSVNTQIAADNIETGANAKIPCNDDSGDEVYENLKIA</sequence>
<dbReference type="GO" id="GO:0016020">
    <property type="term" value="C:membrane"/>
    <property type="evidence" value="ECO:0007669"/>
    <property type="project" value="InterPro"/>
</dbReference>
<reference evidence="6" key="1">
    <citation type="submission" date="2018-11" db="EMBL/GenBank/DDBJ databases">
        <authorList>
            <person name="Alioto T."/>
            <person name="Alioto T."/>
        </authorList>
    </citation>
    <scope>NUCLEOTIDE SEQUENCE</scope>
</reference>
<dbReference type="InterPro" id="IPR036383">
    <property type="entry name" value="TSP1_rpt_sf"/>
</dbReference>
<organism evidence="6 7">
    <name type="scientific">Mytilus galloprovincialis</name>
    <name type="common">Mediterranean mussel</name>
    <dbReference type="NCBI Taxonomy" id="29158"/>
    <lineage>
        <taxon>Eukaryota</taxon>
        <taxon>Metazoa</taxon>
        <taxon>Spiralia</taxon>
        <taxon>Lophotrochozoa</taxon>
        <taxon>Mollusca</taxon>
        <taxon>Bivalvia</taxon>
        <taxon>Autobranchia</taxon>
        <taxon>Pteriomorphia</taxon>
        <taxon>Mytilida</taxon>
        <taxon>Mytiloidea</taxon>
        <taxon>Mytilidae</taxon>
        <taxon>Mytilinae</taxon>
        <taxon>Mytilus</taxon>
    </lineage>
</organism>
<dbReference type="PANTHER" id="PTHR22906">
    <property type="entry name" value="PROPERDIN"/>
    <property type="match status" value="1"/>
</dbReference>
<dbReference type="OrthoDB" id="6147614at2759"/>
<dbReference type="InterPro" id="IPR052065">
    <property type="entry name" value="Compl_asym_regulator"/>
</dbReference>
<dbReference type="PRINTS" id="PR00258">
    <property type="entry name" value="SPERACTRCPTR"/>
</dbReference>
<dbReference type="FunFam" id="2.20.100.10:FF:000007">
    <property type="entry name" value="Thrombospondin 1"/>
    <property type="match status" value="1"/>
</dbReference>
<feature type="domain" description="SRCR" evidence="5">
    <location>
        <begin position="2"/>
        <end position="112"/>
    </location>
</feature>
<comment type="caution">
    <text evidence="6">The sequence shown here is derived from an EMBL/GenBank/DDBJ whole genome shotgun (WGS) entry which is preliminary data.</text>
</comment>
<evidence type="ECO:0000256" key="1">
    <source>
        <dbReference type="ARBA" id="ARBA00022737"/>
    </source>
</evidence>
<keyword evidence="4" id="KW-0812">Transmembrane</keyword>
<proteinExistence type="predicted"/>
<dbReference type="SUPFAM" id="SSF56487">
    <property type="entry name" value="SRCR-like"/>
    <property type="match status" value="1"/>
</dbReference>
<dbReference type="InterPro" id="IPR036772">
    <property type="entry name" value="SRCR-like_dom_sf"/>
</dbReference>
<dbReference type="Pfam" id="PF00530">
    <property type="entry name" value="SRCR"/>
    <property type="match status" value="1"/>
</dbReference>
<keyword evidence="4" id="KW-0472">Membrane</keyword>
<dbReference type="AlphaFoldDB" id="A0A8B6CB44"/>
<dbReference type="InterPro" id="IPR000884">
    <property type="entry name" value="TSP1_rpt"/>
</dbReference>
<dbReference type="FunFam" id="2.20.100.10:FF:000001">
    <property type="entry name" value="semaphorin-5A isoform X1"/>
    <property type="match status" value="3"/>
</dbReference>
<accession>A0A8B6CB44</accession>
<dbReference type="PANTHER" id="PTHR22906:SF21">
    <property type="entry name" value="SEMA DOMAIN-CONTAINING PROTEIN"/>
    <property type="match status" value="1"/>
</dbReference>
<dbReference type="PROSITE" id="PS50092">
    <property type="entry name" value="TSP1"/>
    <property type="match status" value="4"/>
</dbReference>
<dbReference type="PRINTS" id="PR01705">
    <property type="entry name" value="TSP1REPEAT"/>
</dbReference>
<feature type="non-terminal residue" evidence="6">
    <location>
        <position position="1"/>
    </location>
</feature>
<gene>
    <name evidence="6" type="ORF">MGAL_10B061445</name>
</gene>
<dbReference type="EMBL" id="UYJE01001476">
    <property type="protein sequence ID" value="VDI02392.1"/>
    <property type="molecule type" value="Genomic_DNA"/>
</dbReference>
<evidence type="ECO:0000259" key="5">
    <source>
        <dbReference type="PROSITE" id="PS50287"/>
    </source>
</evidence>
<dbReference type="Proteomes" id="UP000596742">
    <property type="component" value="Unassembled WGS sequence"/>
</dbReference>
<dbReference type="SUPFAM" id="SSF82895">
    <property type="entry name" value="TSP-1 type 1 repeat"/>
    <property type="match status" value="4"/>
</dbReference>
<dbReference type="Gene3D" id="2.20.100.10">
    <property type="entry name" value="Thrombospondin type-1 (TSP1) repeat"/>
    <property type="match status" value="3"/>
</dbReference>
<evidence type="ECO:0000313" key="7">
    <source>
        <dbReference type="Proteomes" id="UP000596742"/>
    </source>
</evidence>
<dbReference type="Pfam" id="PF00090">
    <property type="entry name" value="TSP_1"/>
    <property type="match status" value="4"/>
</dbReference>
<keyword evidence="7" id="KW-1185">Reference proteome</keyword>
<protein>
    <recommendedName>
        <fullName evidence="5">SRCR domain-containing protein</fullName>
    </recommendedName>
</protein>
<dbReference type="SMART" id="SM00209">
    <property type="entry name" value="TSP1"/>
    <property type="match status" value="4"/>
</dbReference>
<evidence type="ECO:0000256" key="4">
    <source>
        <dbReference type="SAM" id="Phobius"/>
    </source>
</evidence>
<dbReference type="SMART" id="SM00202">
    <property type="entry name" value="SR"/>
    <property type="match status" value="1"/>
</dbReference>
<dbReference type="Gene3D" id="3.10.250.10">
    <property type="entry name" value="SRCR-like domain"/>
    <property type="match status" value="1"/>
</dbReference>
<comment type="caution">
    <text evidence="3">Lacks conserved residue(s) required for the propagation of feature annotation.</text>
</comment>
<feature type="transmembrane region" description="Helical" evidence="4">
    <location>
        <begin position="315"/>
        <end position="339"/>
    </location>
</feature>
<keyword evidence="1" id="KW-0677">Repeat</keyword>
<dbReference type="PROSITE" id="PS00420">
    <property type="entry name" value="SRCR_1"/>
    <property type="match status" value="1"/>
</dbReference>
<evidence type="ECO:0000256" key="2">
    <source>
        <dbReference type="ARBA" id="ARBA00023157"/>
    </source>
</evidence>
<name>A0A8B6CB44_MYTGA</name>
<keyword evidence="4" id="KW-1133">Transmembrane helix</keyword>
<evidence type="ECO:0000256" key="3">
    <source>
        <dbReference type="PROSITE-ProRule" id="PRU00196"/>
    </source>
</evidence>
<dbReference type="PROSITE" id="PS50287">
    <property type="entry name" value="SRCR_2"/>
    <property type="match status" value="1"/>
</dbReference>